<dbReference type="AlphaFoldDB" id="A0A1B7TBQ5"/>
<evidence type="ECO:0000256" key="4">
    <source>
        <dbReference type="ARBA" id="ARBA00022803"/>
    </source>
</evidence>
<evidence type="ECO:0000313" key="8">
    <source>
        <dbReference type="EMBL" id="OBA26115.1"/>
    </source>
</evidence>
<accession>A0A1B7TBQ5</accession>
<dbReference type="PRINTS" id="PR00153">
    <property type="entry name" value="CSAPPISMRASE"/>
</dbReference>
<dbReference type="EC" id="5.2.1.8" evidence="2"/>
<dbReference type="Proteomes" id="UP000092321">
    <property type="component" value="Unassembled WGS sequence"/>
</dbReference>
<protein>
    <recommendedName>
        <fullName evidence="2">peptidylprolyl isomerase</fullName>
        <ecNumber evidence="2">5.2.1.8</ecNumber>
    </recommendedName>
</protein>
<sequence length="367" mass="41770">MGKKTFFDISIGGKEAGRIVFNLYEDTPKTSENFYQLCKGDYGFAKSKPEIPLSYKNSIFHRVIKNFMLQCGDFTNGNGTGGESIYGEKFEDENFIYKHNRPYLLSMANAGPNTNGSQIFITVEKTDWLDGKHVVFGEVIMGKRLIKRIENLKTENDKPVEDVVIQDCGVLPEDFEVPEDADKLAKDIYGDDWEPFLEDEKRIDTKSFKSVVNSANSVKAIATTCFKEKKFDIAYEKYAKALNYLDSYSPEDLPKEQEDELKNTKVILNNNLAICSIKLGDYKNALEPTTKILHLEGIDDKSKAKALYRRGLAYYHLNNPDMALTDLEFATMFSANDQAIHNAIDDARALKKKNIEKQKKNLSKMFK</sequence>
<keyword evidence="6" id="KW-0413">Isomerase</keyword>
<dbReference type="PANTHER" id="PTHR11071:SF561">
    <property type="entry name" value="PEPTIDYL-PROLYL CIS-TRANS ISOMERASE D-RELATED"/>
    <property type="match status" value="1"/>
</dbReference>
<dbReference type="InterPro" id="IPR029000">
    <property type="entry name" value="Cyclophilin-like_dom_sf"/>
</dbReference>
<evidence type="ECO:0000256" key="1">
    <source>
        <dbReference type="ARBA" id="ARBA00000971"/>
    </source>
</evidence>
<dbReference type="InterPro" id="IPR002130">
    <property type="entry name" value="Cyclophilin-type_PPIase_dom"/>
</dbReference>
<evidence type="ECO:0000259" key="7">
    <source>
        <dbReference type="PROSITE" id="PS50072"/>
    </source>
</evidence>
<dbReference type="GO" id="GO:0051082">
    <property type="term" value="F:unfolded protein binding"/>
    <property type="evidence" value="ECO:0007669"/>
    <property type="project" value="UniProtKB-ARBA"/>
</dbReference>
<dbReference type="GO" id="GO:0003755">
    <property type="term" value="F:peptidyl-prolyl cis-trans isomerase activity"/>
    <property type="evidence" value="ECO:0007669"/>
    <property type="project" value="UniProtKB-KW"/>
</dbReference>
<organism evidence="8 9">
    <name type="scientific">Hanseniaspora valbyensis NRRL Y-1626</name>
    <dbReference type="NCBI Taxonomy" id="766949"/>
    <lineage>
        <taxon>Eukaryota</taxon>
        <taxon>Fungi</taxon>
        <taxon>Dikarya</taxon>
        <taxon>Ascomycota</taxon>
        <taxon>Saccharomycotina</taxon>
        <taxon>Saccharomycetes</taxon>
        <taxon>Saccharomycodales</taxon>
        <taxon>Saccharomycodaceae</taxon>
        <taxon>Hanseniaspora</taxon>
    </lineage>
</organism>
<dbReference type="InterPro" id="IPR011990">
    <property type="entry name" value="TPR-like_helical_dom_sf"/>
</dbReference>
<feature type="domain" description="PPIase cyclophilin-type" evidence="7">
    <location>
        <begin position="6"/>
        <end position="170"/>
    </location>
</feature>
<dbReference type="Gene3D" id="2.40.100.10">
    <property type="entry name" value="Cyclophilin-like"/>
    <property type="match status" value="1"/>
</dbReference>
<dbReference type="GO" id="GO:0005737">
    <property type="term" value="C:cytoplasm"/>
    <property type="evidence" value="ECO:0007669"/>
    <property type="project" value="TreeGrafter"/>
</dbReference>
<dbReference type="SMART" id="SM00028">
    <property type="entry name" value="TPR"/>
    <property type="match status" value="3"/>
</dbReference>
<reference evidence="9" key="1">
    <citation type="journal article" date="2016" name="Proc. Natl. Acad. Sci. U.S.A.">
        <title>Comparative genomics of biotechnologically important yeasts.</title>
        <authorList>
            <person name="Riley R."/>
            <person name="Haridas S."/>
            <person name="Wolfe K.H."/>
            <person name="Lopes M.R."/>
            <person name="Hittinger C.T."/>
            <person name="Goeker M."/>
            <person name="Salamov A.A."/>
            <person name="Wisecaver J.H."/>
            <person name="Long T.M."/>
            <person name="Calvey C.H."/>
            <person name="Aerts A.L."/>
            <person name="Barry K.W."/>
            <person name="Choi C."/>
            <person name="Clum A."/>
            <person name="Coughlan A.Y."/>
            <person name="Deshpande S."/>
            <person name="Douglass A.P."/>
            <person name="Hanson S.J."/>
            <person name="Klenk H.-P."/>
            <person name="LaButti K.M."/>
            <person name="Lapidus A."/>
            <person name="Lindquist E.A."/>
            <person name="Lipzen A.M."/>
            <person name="Meier-Kolthoff J.P."/>
            <person name="Ohm R.A."/>
            <person name="Otillar R.P."/>
            <person name="Pangilinan J.L."/>
            <person name="Peng Y."/>
            <person name="Rokas A."/>
            <person name="Rosa C.A."/>
            <person name="Scheuner C."/>
            <person name="Sibirny A.A."/>
            <person name="Slot J.C."/>
            <person name="Stielow J.B."/>
            <person name="Sun H."/>
            <person name="Kurtzman C.P."/>
            <person name="Blackwell M."/>
            <person name="Grigoriev I.V."/>
            <person name="Jeffries T.W."/>
        </authorList>
    </citation>
    <scope>NUCLEOTIDE SEQUENCE [LARGE SCALE GENOMIC DNA]</scope>
    <source>
        <strain evidence="9">NRRL Y-1626</strain>
    </source>
</reference>
<evidence type="ECO:0000256" key="5">
    <source>
        <dbReference type="ARBA" id="ARBA00023110"/>
    </source>
</evidence>
<dbReference type="EMBL" id="LXPE01000023">
    <property type="protein sequence ID" value="OBA26115.1"/>
    <property type="molecule type" value="Genomic_DNA"/>
</dbReference>
<evidence type="ECO:0000313" key="9">
    <source>
        <dbReference type="Proteomes" id="UP000092321"/>
    </source>
</evidence>
<keyword evidence="4" id="KW-0802">TPR repeat</keyword>
<dbReference type="OrthoDB" id="193499at2759"/>
<dbReference type="GO" id="GO:0016018">
    <property type="term" value="F:cyclosporin A binding"/>
    <property type="evidence" value="ECO:0007669"/>
    <property type="project" value="TreeGrafter"/>
</dbReference>
<evidence type="ECO:0000256" key="3">
    <source>
        <dbReference type="ARBA" id="ARBA00022737"/>
    </source>
</evidence>
<dbReference type="PROSITE" id="PS50072">
    <property type="entry name" value="CSA_PPIASE_2"/>
    <property type="match status" value="1"/>
</dbReference>
<name>A0A1B7TBQ5_9ASCO</name>
<dbReference type="SUPFAM" id="SSF50891">
    <property type="entry name" value="Cyclophilin-like"/>
    <property type="match status" value="1"/>
</dbReference>
<dbReference type="GO" id="GO:0042026">
    <property type="term" value="P:protein refolding"/>
    <property type="evidence" value="ECO:0007669"/>
    <property type="project" value="UniProtKB-ARBA"/>
</dbReference>
<keyword evidence="3" id="KW-0677">Repeat</keyword>
<evidence type="ECO:0000256" key="2">
    <source>
        <dbReference type="ARBA" id="ARBA00013194"/>
    </source>
</evidence>
<dbReference type="PANTHER" id="PTHR11071">
    <property type="entry name" value="PEPTIDYL-PROLYL CIS-TRANS ISOMERASE"/>
    <property type="match status" value="1"/>
</dbReference>
<gene>
    <name evidence="8" type="ORF">HANVADRAFT_40873</name>
</gene>
<dbReference type="SUPFAM" id="SSF48452">
    <property type="entry name" value="TPR-like"/>
    <property type="match status" value="1"/>
</dbReference>
<dbReference type="Gene3D" id="1.25.40.10">
    <property type="entry name" value="Tetratricopeptide repeat domain"/>
    <property type="match status" value="1"/>
</dbReference>
<keyword evidence="9" id="KW-1185">Reference proteome</keyword>
<comment type="catalytic activity">
    <reaction evidence="1">
        <text>[protein]-peptidylproline (omega=180) = [protein]-peptidylproline (omega=0)</text>
        <dbReference type="Rhea" id="RHEA:16237"/>
        <dbReference type="Rhea" id="RHEA-COMP:10747"/>
        <dbReference type="Rhea" id="RHEA-COMP:10748"/>
        <dbReference type="ChEBI" id="CHEBI:83833"/>
        <dbReference type="ChEBI" id="CHEBI:83834"/>
        <dbReference type="EC" id="5.2.1.8"/>
    </reaction>
</comment>
<dbReference type="Pfam" id="PF00160">
    <property type="entry name" value="Pro_isomerase"/>
    <property type="match status" value="1"/>
</dbReference>
<comment type="caution">
    <text evidence="8">The sequence shown here is derived from an EMBL/GenBank/DDBJ whole genome shotgun (WGS) entry which is preliminary data.</text>
</comment>
<dbReference type="FunFam" id="2.40.100.10:FF:000025">
    <property type="entry name" value="Peptidyl-prolyl cis-trans isomerase CYP19-2"/>
    <property type="match status" value="1"/>
</dbReference>
<evidence type="ECO:0000256" key="6">
    <source>
        <dbReference type="ARBA" id="ARBA00023235"/>
    </source>
</evidence>
<dbReference type="FunFam" id="1.25.40.10:FF:000029">
    <property type="entry name" value="peptidyl-prolyl cis-trans isomerase D"/>
    <property type="match status" value="1"/>
</dbReference>
<dbReference type="InterPro" id="IPR019734">
    <property type="entry name" value="TPR_rpt"/>
</dbReference>
<keyword evidence="5" id="KW-0697">Rotamase</keyword>
<proteinExistence type="predicted"/>